<name>A0AAV1DW41_OLDCO</name>
<sequence>MDVVNVRNDELAQTLRANQNCYWWQGPIIELSMEHLEQLKIAYKEVDKTVQIQAQKGLPSNANTFCNFKISEPSEPNNVVLVKNEAPFTANQGPSGSGAANLAFPFDDPNAQGPFRFRAAFPFGDSKYTWLVAMRSF</sequence>
<evidence type="ECO:0000313" key="1">
    <source>
        <dbReference type="EMBL" id="CAI9112047.1"/>
    </source>
</evidence>
<reference evidence="1" key="1">
    <citation type="submission" date="2023-03" db="EMBL/GenBank/DDBJ databases">
        <authorList>
            <person name="Julca I."/>
        </authorList>
    </citation>
    <scope>NUCLEOTIDE SEQUENCE</scope>
</reference>
<dbReference type="AlphaFoldDB" id="A0AAV1DW41"/>
<dbReference type="EMBL" id="OX459124">
    <property type="protein sequence ID" value="CAI9112047.1"/>
    <property type="molecule type" value="Genomic_DNA"/>
</dbReference>
<protein>
    <submittedName>
        <fullName evidence="1">OLC1v1012418C1</fullName>
    </submittedName>
</protein>
<accession>A0AAV1DW41</accession>
<evidence type="ECO:0000313" key="2">
    <source>
        <dbReference type="Proteomes" id="UP001161247"/>
    </source>
</evidence>
<organism evidence="1 2">
    <name type="scientific">Oldenlandia corymbosa var. corymbosa</name>
    <dbReference type="NCBI Taxonomy" id="529605"/>
    <lineage>
        <taxon>Eukaryota</taxon>
        <taxon>Viridiplantae</taxon>
        <taxon>Streptophyta</taxon>
        <taxon>Embryophyta</taxon>
        <taxon>Tracheophyta</taxon>
        <taxon>Spermatophyta</taxon>
        <taxon>Magnoliopsida</taxon>
        <taxon>eudicotyledons</taxon>
        <taxon>Gunneridae</taxon>
        <taxon>Pentapetalae</taxon>
        <taxon>asterids</taxon>
        <taxon>lamiids</taxon>
        <taxon>Gentianales</taxon>
        <taxon>Rubiaceae</taxon>
        <taxon>Rubioideae</taxon>
        <taxon>Spermacoceae</taxon>
        <taxon>Hedyotis-Oldenlandia complex</taxon>
        <taxon>Oldenlandia</taxon>
    </lineage>
</organism>
<proteinExistence type="predicted"/>
<keyword evidence="2" id="KW-1185">Reference proteome</keyword>
<gene>
    <name evidence="1" type="ORF">OLC1_LOCUS19311</name>
</gene>
<dbReference type="Proteomes" id="UP001161247">
    <property type="component" value="Chromosome 7"/>
</dbReference>